<reference evidence="35" key="1">
    <citation type="submission" date="2022-10" db="EMBL/GenBank/DDBJ databases">
        <authorList>
            <person name="Chen Y."/>
            <person name="Dougan E. K."/>
            <person name="Chan C."/>
            <person name="Rhodes N."/>
            <person name="Thang M."/>
        </authorList>
    </citation>
    <scope>NUCLEOTIDE SEQUENCE</scope>
</reference>
<dbReference type="OrthoDB" id="40902at2759"/>
<feature type="domain" description="EF-hand" evidence="34">
    <location>
        <begin position="461"/>
        <end position="496"/>
    </location>
</feature>
<dbReference type="FunFam" id="3.30.200.20:FF:000315">
    <property type="entry name" value="Calcium-dependent protein kinase 3"/>
    <property type="match status" value="1"/>
</dbReference>
<dbReference type="FunFam" id="1.10.510.10:FF:000398">
    <property type="entry name" value="Calcium-dependent protein kinase 1"/>
    <property type="match status" value="1"/>
</dbReference>
<feature type="non-terminal residue" evidence="35">
    <location>
        <position position="1667"/>
    </location>
</feature>
<dbReference type="InterPro" id="IPR011992">
    <property type="entry name" value="EF-hand-dom_pair"/>
</dbReference>
<dbReference type="GO" id="GO:0020005">
    <property type="term" value="C:symbiont-containing vacuole membrane"/>
    <property type="evidence" value="ECO:0007669"/>
    <property type="project" value="UniProtKB-SubCell"/>
</dbReference>
<evidence type="ECO:0000256" key="8">
    <source>
        <dbReference type="ARBA" id="ARBA00022511"/>
    </source>
</evidence>
<dbReference type="Gene3D" id="1.10.510.10">
    <property type="entry name" value="Transferase(Phosphotransferase) domain 1"/>
    <property type="match status" value="1"/>
</dbReference>
<keyword evidence="10" id="KW-0808">Transferase</keyword>
<dbReference type="EC" id="2.7.11.1" evidence="6"/>
<dbReference type="PROSITE" id="PS00107">
    <property type="entry name" value="PROTEIN_KINASE_ATP"/>
    <property type="match status" value="1"/>
</dbReference>
<keyword evidence="32" id="KW-0812">Transmembrane</keyword>
<dbReference type="InterPro" id="IPR000719">
    <property type="entry name" value="Prot_kinase_dom"/>
</dbReference>
<dbReference type="SMART" id="SM00220">
    <property type="entry name" value="S_TKc"/>
    <property type="match status" value="1"/>
</dbReference>
<keyword evidence="17 30" id="KW-0067">ATP-binding</keyword>
<keyword evidence="14 30" id="KW-0547">Nucleotide-binding</keyword>
<dbReference type="EMBL" id="CAMXCT020001771">
    <property type="protein sequence ID" value="CAL1146262.1"/>
    <property type="molecule type" value="Genomic_DNA"/>
</dbReference>
<comment type="cofactor">
    <cofactor evidence="1">
        <name>Mg(2+)</name>
        <dbReference type="ChEBI" id="CHEBI:18420"/>
    </cofactor>
</comment>
<dbReference type="CDD" id="cd05117">
    <property type="entry name" value="STKc_CAMK"/>
    <property type="match status" value="1"/>
</dbReference>
<evidence type="ECO:0000256" key="13">
    <source>
        <dbReference type="ARBA" id="ARBA00022737"/>
    </source>
</evidence>
<feature type="compositionally biased region" description="Basic and acidic residues" evidence="31">
    <location>
        <begin position="1658"/>
        <end position="1667"/>
    </location>
</feature>
<dbReference type="EMBL" id="CAMXCT030001771">
    <property type="protein sequence ID" value="CAL4780199.1"/>
    <property type="molecule type" value="Genomic_DNA"/>
</dbReference>
<evidence type="ECO:0000256" key="11">
    <source>
        <dbReference type="ARBA" id="ARBA00022707"/>
    </source>
</evidence>
<evidence type="ECO:0000259" key="34">
    <source>
        <dbReference type="PROSITE" id="PS50222"/>
    </source>
</evidence>
<keyword evidence="32" id="KW-1133">Transmembrane helix</keyword>
<evidence type="ECO:0000256" key="22">
    <source>
        <dbReference type="ARBA" id="ARBA00023273"/>
    </source>
</evidence>
<keyword evidence="22" id="KW-0966">Cell projection</keyword>
<evidence type="ECO:0000256" key="23">
    <source>
        <dbReference type="ARBA" id="ARBA00023288"/>
    </source>
</evidence>
<dbReference type="GO" id="GO:0005524">
    <property type="term" value="F:ATP binding"/>
    <property type="evidence" value="ECO:0007669"/>
    <property type="project" value="UniProtKB-UniRule"/>
</dbReference>
<sequence>MSLCGGCFAAFFPADSPKAIADASEKRPNSGGTSPKAEKSGSVRDHYITENKALGAGSYGTVCKAKHKKTGSIRALKTICKTAGGSSSKVLERFYCEIAIMKKLDHPGIIKLYETFEDKRNLYLIMEMCSGGELFDRIVEAGHFTESQAAIVMKQMISAIYYLHTNHICHRDLKPENFLFHTKESIEKNLLKLIDFGLATPYKPNEAMKTKSGTPYYVAPQVLQGHYNELCDIWSCGVIMYVLLCGYPPFLADTDPQVLAMVRRGHFTFPQEDWHQVSDDAKQLIKKLLEMKPADRFTAEQALNHIWIKEKAPHSSKEPLNTTSVSNLKNFRSTNRFKKMALQVIATQLSEDKIENLRRQFLALDSNGDGRLSIKEISDGLKAAGMKDNDLKNILAGVDCDGSGSIEYKEFLAATLDKKHYLQEDALWSAFCVFDRNGDGKICMDELRHVLEDDSVGELIPGKQSVEEIMKEIDVDGSGEIEFDDANAKWGWATEVPGPDGFSEIFKMPGASFKLELTGPDLSSRDRAIIREAGGGCPGRTDSAESEARRFSVSVATYVYHSQGSYEPSPLVHGGPIVAGANTPGWLKASWYPVQLRMPGSFRICYCAASGEYDFAQASGVVLGPNDSPCELDYAAYQLVGVAYAMGIKHSEVPIGACLVSHDGTLQSSCEVQVRADRGGLSAEDMAELVSGNPSAICGEAASGTTLLPLQGDAFAWKFQVPIGAEMTESYELETTDGLQRVLKVCYCEKQSIGGNQFQICSQADWQNAGSLSLVGFEGSPADVRCYRGQRCRLGRSAFGMSKGDAAIAVPGNSSCANLDSIDSIGTPAPMSILGGSTAVANIDVENYEGDLATICFCSAAVYGIFGCQNGQSGRVFNTLMGYVRSGGLEGGLRMDCVPTSLTCPETPTYLQGEDAIVAKRGKLFLAELKYRPCEDLTSADVQQATLLPGDASVRVEMPWPMLSGRYVTRRSAICFCEDAIGCPQPNQVSTLQHIGELRVLGAIDSVGLTTHPGFATIPLQVRVVEEATGIRCCASNATDTMDCVDLKASATNAAALLSYPGTFRFPLVLQEPLTNYEERMAVNVSCAAMGQTGPCAPEAVTSGLSGFPCRQVHPLALHLQLPPVSWHRPWRRPVNGALGTEAMAEAGGYATQLKAVKSETMTKGICKKAAEKNFKSLPCQATECIDLDSARATVPGHYELCVCEPGAVPMSQECQGWHHLGHLEVFGPFPLNRTLQGTSSELMQISLQGVSLGHEDSLVSVPLNSAPTNTQTVCVGEGRVLPAQSTVHSPADWSSSYLRFDVALPEGIQALCWLPPGSGMLPYYLGFAEIFGERTNIDGCLVTPWQLLQSCSASCGAGKEIWYRRVLGVLEPNADCSVFQEERFCMKSPCLATVESWEVKPMKPMQDEPMELQIFGTNLSNDLHGVLVRDDGEQQPSSPKQGLCHYASPVASMVKCAPSTVDSQTCSFPQAPYGGGYQVCICIAEGPKCQAFLPALGTLQIQGLPEMEEGGIKYVAVILTAAFLLLLCLPLLSSRVRKKLWQLWKKLRRRICGAESKVMAVPGIEHASEDEKDVKGEKDDMEGNVEHDLPQKQQKMDEHVEIADDHSTGIQGTAQPEEEPSQCSTPRKEPVDATEAPLGGVAPDAPLQPEIPEAEVEGCKTPEDWA</sequence>
<comment type="similarity">
    <text evidence="24">Belongs to the protein kinase superfamily. Ser/Thr protein kinase family. CDPK subfamily.</text>
</comment>
<dbReference type="InterPro" id="IPR017441">
    <property type="entry name" value="Protein_kinase_ATP_BS"/>
</dbReference>
<evidence type="ECO:0000256" key="17">
    <source>
        <dbReference type="ARBA" id="ARBA00022840"/>
    </source>
</evidence>
<keyword evidence="11" id="KW-0519">Myristate</keyword>
<dbReference type="SMART" id="SM00209">
    <property type="entry name" value="TSP1"/>
    <property type="match status" value="1"/>
</dbReference>
<dbReference type="InterPro" id="IPR000884">
    <property type="entry name" value="TSP1_rpt"/>
</dbReference>
<dbReference type="PROSITE" id="PS50222">
    <property type="entry name" value="EF_HAND_2"/>
    <property type="match status" value="3"/>
</dbReference>
<dbReference type="InterPro" id="IPR018247">
    <property type="entry name" value="EF_Hand_1_Ca_BS"/>
</dbReference>
<protein>
    <recommendedName>
        <fullName evidence="29">Calcium-dependent protein kinase 1</fullName>
        <ecNumber evidence="6">2.7.11.1</ecNumber>
    </recommendedName>
</protein>
<proteinExistence type="inferred from homology"/>
<dbReference type="EMBL" id="CAMXCT010001771">
    <property type="protein sequence ID" value="CAI3992887.1"/>
    <property type="molecule type" value="Genomic_DNA"/>
</dbReference>
<dbReference type="CDD" id="cd00051">
    <property type="entry name" value="EFh"/>
    <property type="match status" value="1"/>
</dbReference>
<evidence type="ECO:0000256" key="32">
    <source>
        <dbReference type="SAM" id="Phobius"/>
    </source>
</evidence>
<keyword evidence="15 36" id="KW-0418">Kinase</keyword>
<feature type="compositionally biased region" description="Basic and acidic residues" evidence="31">
    <location>
        <begin position="1567"/>
        <end position="1579"/>
    </location>
</feature>
<evidence type="ECO:0000256" key="14">
    <source>
        <dbReference type="ARBA" id="ARBA00022741"/>
    </source>
</evidence>
<dbReference type="Gene3D" id="3.30.200.20">
    <property type="entry name" value="Phosphorylase Kinase, domain 1"/>
    <property type="match status" value="1"/>
</dbReference>
<keyword evidence="19" id="KW-1043">Host membrane</keyword>
<dbReference type="GO" id="GO:0005509">
    <property type="term" value="F:calcium ion binding"/>
    <property type="evidence" value="ECO:0007669"/>
    <property type="project" value="InterPro"/>
</dbReference>
<keyword evidence="9 36" id="KW-0723">Serine/threonine-protein kinase</keyword>
<accession>A0A9P1G0E4</accession>
<dbReference type="GO" id="GO:0031514">
    <property type="term" value="C:motile cilium"/>
    <property type="evidence" value="ECO:0007669"/>
    <property type="project" value="UniProtKB-SubCell"/>
</dbReference>
<evidence type="ECO:0000313" key="36">
    <source>
        <dbReference type="EMBL" id="CAL4780199.1"/>
    </source>
</evidence>
<dbReference type="GO" id="GO:0005886">
    <property type="term" value="C:plasma membrane"/>
    <property type="evidence" value="ECO:0007669"/>
    <property type="project" value="UniProtKB-SubCell"/>
</dbReference>
<feature type="region of interest" description="Disordered" evidence="31">
    <location>
        <begin position="22"/>
        <end position="42"/>
    </location>
</feature>
<feature type="region of interest" description="Disordered" evidence="31">
    <location>
        <begin position="1564"/>
        <end position="1667"/>
    </location>
</feature>
<name>A0A9P1G0E4_9DINO</name>
<dbReference type="PROSITE" id="PS00018">
    <property type="entry name" value="EF_HAND_1"/>
    <property type="match status" value="3"/>
</dbReference>
<keyword evidence="13" id="KW-0677">Repeat</keyword>
<feature type="binding site" evidence="30">
    <location>
        <position position="81"/>
    </location>
    <ligand>
        <name>ATP</name>
        <dbReference type="ChEBI" id="CHEBI:30616"/>
    </ligand>
</feature>
<evidence type="ECO:0000256" key="12">
    <source>
        <dbReference type="ARBA" id="ARBA00022723"/>
    </source>
</evidence>
<evidence type="ECO:0000256" key="21">
    <source>
        <dbReference type="ARBA" id="ARBA00023139"/>
    </source>
</evidence>
<evidence type="ECO:0000256" key="9">
    <source>
        <dbReference type="ARBA" id="ARBA00022527"/>
    </source>
</evidence>
<evidence type="ECO:0000256" key="6">
    <source>
        <dbReference type="ARBA" id="ARBA00012513"/>
    </source>
</evidence>
<evidence type="ECO:0000256" key="2">
    <source>
        <dbReference type="ARBA" id="ARBA00004230"/>
    </source>
</evidence>
<evidence type="ECO:0000256" key="30">
    <source>
        <dbReference type="PROSITE-ProRule" id="PRU10141"/>
    </source>
</evidence>
<comment type="function">
    <text evidence="27">Calcium-dependent protein kinase which acts as a sensor and effector of intracellular Ca(2+) levels probably in part downstream of cGMP-activated PKG kinase. During the liver stage, involved in sporozoite motility and thus in sporozoite invasion of host hepatocytes, probably together with CDPK4 and CDPK5. In the mosquito midgut and during the last stage of male gamete exflagellation, may play a role in the rupture of the host erythrocyte membrane. In the mosquito midgut, required for the differentiation of the zygote into the ookinete by promoting the translational activation of a subset of repressed mRNAs; these mRNAs are kept repressed in the zygote by the DOZI- or CITH-containing mRNP complexes. Dispensable during the asexual blood stage.</text>
</comment>
<evidence type="ECO:0000259" key="33">
    <source>
        <dbReference type="PROSITE" id="PS50011"/>
    </source>
</evidence>
<dbReference type="GO" id="GO:0004674">
    <property type="term" value="F:protein serine/threonine kinase activity"/>
    <property type="evidence" value="ECO:0007669"/>
    <property type="project" value="UniProtKB-KW"/>
</dbReference>
<comment type="subcellular location">
    <subcellularLocation>
        <location evidence="3">Cell membrane</location>
        <topology evidence="3">Lipid-anchor</topology>
        <orientation evidence="3">Cytoplasmic side</orientation>
    </subcellularLocation>
    <subcellularLocation>
        <location evidence="2">Cell projection</location>
        <location evidence="2">Cilium</location>
        <location evidence="2">Flagellum</location>
    </subcellularLocation>
    <subcellularLocation>
        <location evidence="4">Host cell membrane</location>
        <topology evidence="4">Lipid-anchor</topology>
    </subcellularLocation>
    <subcellularLocation>
        <location evidence="28">Parasitophorous vacuole membrane</location>
        <topology evidence="28">Lipid-anchor</topology>
    </subcellularLocation>
</comment>
<keyword evidence="21" id="KW-0564">Palmitate</keyword>
<keyword evidence="20" id="KW-0969">Cilium</keyword>
<evidence type="ECO:0000256" key="26">
    <source>
        <dbReference type="ARBA" id="ARBA00048679"/>
    </source>
</evidence>
<keyword evidence="37" id="KW-1185">Reference proteome</keyword>
<gene>
    <name evidence="35" type="ORF">C1SCF055_LOCUS19681</name>
</gene>
<comment type="caution">
    <text evidence="35">The sequence shown here is derived from an EMBL/GenBank/DDBJ whole genome shotgun (WGS) entry which is preliminary data.</text>
</comment>
<keyword evidence="32" id="KW-0472">Membrane</keyword>
<evidence type="ECO:0000256" key="3">
    <source>
        <dbReference type="ARBA" id="ARBA00004342"/>
    </source>
</evidence>
<dbReference type="InterPro" id="IPR002048">
    <property type="entry name" value="EF_hand_dom"/>
</dbReference>
<dbReference type="SMART" id="SM00054">
    <property type="entry name" value="EFh"/>
    <property type="match status" value="4"/>
</dbReference>
<dbReference type="InterPro" id="IPR050205">
    <property type="entry name" value="CDPK_Ser/Thr_kinases"/>
</dbReference>
<evidence type="ECO:0000256" key="10">
    <source>
        <dbReference type="ARBA" id="ARBA00022679"/>
    </source>
</evidence>
<dbReference type="Gene3D" id="1.10.238.10">
    <property type="entry name" value="EF-hand"/>
    <property type="match status" value="2"/>
</dbReference>
<comment type="catalytic activity">
    <reaction evidence="25">
        <text>L-threonyl-[protein] + ATP = O-phospho-L-threonyl-[protein] + ADP + H(+)</text>
        <dbReference type="Rhea" id="RHEA:46608"/>
        <dbReference type="Rhea" id="RHEA-COMP:11060"/>
        <dbReference type="Rhea" id="RHEA-COMP:11605"/>
        <dbReference type="ChEBI" id="CHEBI:15378"/>
        <dbReference type="ChEBI" id="CHEBI:30013"/>
        <dbReference type="ChEBI" id="CHEBI:30616"/>
        <dbReference type="ChEBI" id="CHEBI:61977"/>
        <dbReference type="ChEBI" id="CHEBI:456216"/>
        <dbReference type="EC" id="2.7.11.1"/>
    </reaction>
</comment>
<evidence type="ECO:0000256" key="1">
    <source>
        <dbReference type="ARBA" id="ARBA00001946"/>
    </source>
</evidence>
<evidence type="ECO:0000256" key="28">
    <source>
        <dbReference type="ARBA" id="ARBA00060437"/>
    </source>
</evidence>
<evidence type="ECO:0000313" key="35">
    <source>
        <dbReference type="EMBL" id="CAI3992887.1"/>
    </source>
</evidence>
<evidence type="ECO:0000256" key="15">
    <source>
        <dbReference type="ARBA" id="ARBA00022777"/>
    </source>
</evidence>
<evidence type="ECO:0000256" key="5">
    <source>
        <dbReference type="ARBA" id="ARBA00011245"/>
    </source>
</evidence>
<keyword evidence="8" id="KW-1032">Host cell membrane</keyword>
<evidence type="ECO:0000256" key="19">
    <source>
        <dbReference type="ARBA" id="ARBA00022870"/>
    </source>
</evidence>
<keyword evidence="23" id="KW-0449">Lipoprotein</keyword>
<comment type="subunit">
    <text evidence="5">Monomer.</text>
</comment>
<evidence type="ECO:0000256" key="7">
    <source>
        <dbReference type="ARBA" id="ARBA00022475"/>
    </source>
</evidence>
<evidence type="ECO:0000256" key="24">
    <source>
        <dbReference type="ARBA" id="ARBA00024334"/>
    </source>
</evidence>
<dbReference type="PROSITE" id="PS00108">
    <property type="entry name" value="PROTEIN_KINASE_ST"/>
    <property type="match status" value="1"/>
</dbReference>
<keyword evidence="7" id="KW-1003">Cell membrane</keyword>
<feature type="domain" description="EF-hand" evidence="34">
    <location>
        <begin position="422"/>
        <end position="457"/>
    </location>
</feature>
<dbReference type="Proteomes" id="UP001152797">
    <property type="component" value="Unassembled WGS sequence"/>
</dbReference>
<dbReference type="SUPFAM" id="SSF47473">
    <property type="entry name" value="EF-hand"/>
    <property type="match status" value="1"/>
</dbReference>
<dbReference type="InterPro" id="IPR008271">
    <property type="entry name" value="Ser/Thr_kinase_AS"/>
</dbReference>
<evidence type="ECO:0000256" key="18">
    <source>
        <dbReference type="ARBA" id="ARBA00022846"/>
    </source>
</evidence>
<evidence type="ECO:0000256" key="25">
    <source>
        <dbReference type="ARBA" id="ARBA00047899"/>
    </source>
</evidence>
<dbReference type="PROSITE" id="PS50011">
    <property type="entry name" value="PROTEIN_KINASE_DOM"/>
    <property type="match status" value="1"/>
</dbReference>
<evidence type="ECO:0000256" key="27">
    <source>
        <dbReference type="ARBA" id="ARBA00056933"/>
    </source>
</evidence>
<dbReference type="PANTHER" id="PTHR24349">
    <property type="entry name" value="SERINE/THREONINE-PROTEIN KINASE"/>
    <property type="match status" value="1"/>
</dbReference>
<organism evidence="35">
    <name type="scientific">Cladocopium goreaui</name>
    <dbReference type="NCBI Taxonomy" id="2562237"/>
    <lineage>
        <taxon>Eukaryota</taxon>
        <taxon>Sar</taxon>
        <taxon>Alveolata</taxon>
        <taxon>Dinophyceae</taxon>
        <taxon>Suessiales</taxon>
        <taxon>Symbiodiniaceae</taxon>
        <taxon>Cladocopium</taxon>
    </lineage>
</organism>
<evidence type="ECO:0000256" key="16">
    <source>
        <dbReference type="ARBA" id="ARBA00022837"/>
    </source>
</evidence>
<evidence type="ECO:0000256" key="4">
    <source>
        <dbReference type="ARBA" id="ARBA00004425"/>
    </source>
</evidence>
<keyword evidence="12" id="KW-0479">Metal-binding</keyword>
<evidence type="ECO:0000256" key="29">
    <source>
        <dbReference type="ARBA" id="ARBA00068067"/>
    </source>
</evidence>
<keyword evidence="16" id="KW-0106">Calcium</keyword>
<evidence type="ECO:0000256" key="31">
    <source>
        <dbReference type="SAM" id="MobiDB-lite"/>
    </source>
</evidence>
<feature type="domain" description="EF-hand" evidence="34">
    <location>
        <begin position="352"/>
        <end position="387"/>
    </location>
</feature>
<keyword evidence="18" id="KW-0282">Flagellum</keyword>
<comment type="catalytic activity">
    <reaction evidence="26">
        <text>L-seryl-[protein] + ATP = O-phospho-L-seryl-[protein] + ADP + H(+)</text>
        <dbReference type="Rhea" id="RHEA:17989"/>
        <dbReference type="Rhea" id="RHEA-COMP:9863"/>
        <dbReference type="Rhea" id="RHEA-COMP:11604"/>
        <dbReference type="ChEBI" id="CHEBI:15378"/>
        <dbReference type="ChEBI" id="CHEBI:29999"/>
        <dbReference type="ChEBI" id="CHEBI:30616"/>
        <dbReference type="ChEBI" id="CHEBI:83421"/>
        <dbReference type="ChEBI" id="CHEBI:456216"/>
        <dbReference type="EC" id="2.7.11.1"/>
    </reaction>
</comment>
<dbReference type="FunFam" id="1.10.238.10:FF:000003">
    <property type="entry name" value="Calmodulin A"/>
    <property type="match status" value="1"/>
</dbReference>
<dbReference type="InterPro" id="IPR011009">
    <property type="entry name" value="Kinase-like_dom_sf"/>
</dbReference>
<dbReference type="Pfam" id="PF00069">
    <property type="entry name" value="Pkinase"/>
    <property type="match status" value="1"/>
</dbReference>
<feature type="compositionally biased region" description="Basic and acidic residues" evidence="31">
    <location>
        <begin position="1585"/>
        <end position="1608"/>
    </location>
</feature>
<dbReference type="Pfam" id="PF13499">
    <property type="entry name" value="EF-hand_7"/>
    <property type="match status" value="2"/>
</dbReference>
<evidence type="ECO:0000256" key="20">
    <source>
        <dbReference type="ARBA" id="ARBA00023069"/>
    </source>
</evidence>
<dbReference type="SUPFAM" id="SSF56112">
    <property type="entry name" value="Protein kinase-like (PK-like)"/>
    <property type="match status" value="1"/>
</dbReference>
<reference evidence="36 37" key="2">
    <citation type="submission" date="2024-05" db="EMBL/GenBank/DDBJ databases">
        <authorList>
            <person name="Chen Y."/>
            <person name="Shah S."/>
            <person name="Dougan E. K."/>
            <person name="Thang M."/>
            <person name="Chan C."/>
        </authorList>
    </citation>
    <scope>NUCLEOTIDE SEQUENCE [LARGE SCALE GENOMIC DNA]</scope>
</reference>
<dbReference type="GO" id="GO:0020002">
    <property type="term" value="C:host cell plasma membrane"/>
    <property type="evidence" value="ECO:0007669"/>
    <property type="project" value="UniProtKB-SubCell"/>
</dbReference>
<feature type="domain" description="Protein kinase" evidence="33">
    <location>
        <begin position="48"/>
        <end position="308"/>
    </location>
</feature>
<evidence type="ECO:0000313" key="37">
    <source>
        <dbReference type="Proteomes" id="UP001152797"/>
    </source>
</evidence>
<feature type="transmembrane region" description="Helical" evidence="32">
    <location>
        <begin position="1515"/>
        <end position="1533"/>
    </location>
</feature>